<feature type="domain" description="MucB/RseB C-terminal" evidence="6">
    <location>
        <begin position="220"/>
        <end position="309"/>
    </location>
</feature>
<dbReference type="Gene3D" id="3.30.200.100">
    <property type="entry name" value="MucB/RseB, C-terminal domain"/>
    <property type="match status" value="1"/>
</dbReference>
<dbReference type="Pfam" id="PF17188">
    <property type="entry name" value="MucB_RseB_C"/>
    <property type="match status" value="1"/>
</dbReference>
<comment type="similarity">
    <text evidence="2">Belongs to the RseB family.</text>
</comment>
<dbReference type="EMBL" id="JBHRYN010000060">
    <property type="protein sequence ID" value="MFC3702955.1"/>
    <property type="molecule type" value="Genomic_DNA"/>
</dbReference>
<organism evidence="7 8">
    <name type="scientific">Reinekea marina</name>
    <dbReference type="NCBI Taxonomy" id="1310421"/>
    <lineage>
        <taxon>Bacteria</taxon>
        <taxon>Pseudomonadati</taxon>
        <taxon>Pseudomonadota</taxon>
        <taxon>Gammaproteobacteria</taxon>
        <taxon>Oceanospirillales</taxon>
        <taxon>Saccharospirillaceae</taxon>
        <taxon>Reinekea</taxon>
    </lineage>
</organism>
<comment type="caution">
    <text evidence="7">The sequence shown here is derived from an EMBL/GenBank/DDBJ whole genome shotgun (WGS) entry which is preliminary data.</text>
</comment>
<name>A0ABV7WYJ8_9GAMM</name>
<dbReference type="InterPro" id="IPR033434">
    <property type="entry name" value="MucB/RseB_N"/>
</dbReference>
<dbReference type="PIRSF" id="PIRSF005427">
    <property type="entry name" value="RseB"/>
    <property type="match status" value="1"/>
</dbReference>
<keyword evidence="3" id="KW-0732">Signal</keyword>
<dbReference type="PANTHER" id="PTHR38782:SF1">
    <property type="entry name" value="SIGMA-E FACTOR REGULATORY PROTEIN RSEB"/>
    <property type="match status" value="1"/>
</dbReference>
<protein>
    <submittedName>
        <fullName evidence="7">MucB/RseB C-terminal domain-containing protein</fullName>
    </submittedName>
</protein>
<evidence type="ECO:0000259" key="6">
    <source>
        <dbReference type="Pfam" id="PF17188"/>
    </source>
</evidence>
<proteinExistence type="inferred from homology"/>
<evidence type="ECO:0000259" key="5">
    <source>
        <dbReference type="Pfam" id="PF03888"/>
    </source>
</evidence>
<evidence type="ECO:0000313" key="7">
    <source>
        <dbReference type="EMBL" id="MFC3702955.1"/>
    </source>
</evidence>
<dbReference type="Proteomes" id="UP001595710">
    <property type="component" value="Unassembled WGS sequence"/>
</dbReference>
<accession>A0ABV7WYJ8</accession>
<evidence type="ECO:0000313" key="8">
    <source>
        <dbReference type="Proteomes" id="UP001595710"/>
    </source>
</evidence>
<comment type="subcellular location">
    <subcellularLocation>
        <location evidence="1">Periplasm</location>
    </subcellularLocation>
</comment>
<dbReference type="InterPro" id="IPR033436">
    <property type="entry name" value="MucB/RseB_C"/>
</dbReference>
<dbReference type="CDD" id="cd16327">
    <property type="entry name" value="RseB"/>
    <property type="match status" value="1"/>
</dbReference>
<evidence type="ECO:0000256" key="3">
    <source>
        <dbReference type="ARBA" id="ARBA00022729"/>
    </source>
</evidence>
<feature type="domain" description="MucB/RseB N-terminal" evidence="5">
    <location>
        <begin position="26"/>
        <end position="197"/>
    </location>
</feature>
<dbReference type="Gene3D" id="2.50.20.10">
    <property type="entry name" value="Lipoprotein localisation LolA/LolB/LppX"/>
    <property type="match status" value="1"/>
</dbReference>
<sequence>MNKRVVSAMFLLIVVCSPLHAMEWMWLEKMRLSVQQLNYRGEFMHRRGDDTQVFSIVHRFTDGTATELLRQLDGHMIEVLRQGEKLTCYFPEGTESAAEHPVPAAPFSQLSEMGLEQISLAYTASEVGEDRVAGYMANIIKLTSDQWRYEYRFWLEKETHMLLQSEIIDSHGKVLEQFRFTRLELNVALSNQELRPKIEQPALVQSSQVNHQSNQVKSDKVTLTWVPSGFLVNHSQTMASANGWTEKISYSDGLTSFSVFVDSQGLASSQSTMAKMGATTAIMVSRDKLGVTVVGEIPEQTAMKLAQSVTLIKDF</sequence>
<keyword evidence="8" id="KW-1185">Reference proteome</keyword>
<reference evidence="8" key="1">
    <citation type="journal article" date="2019" name="Int. J. Syst. Evol. Microbiol.">
        <title>The Global Catalogue of Microorganisms (GCM) 10K type strain sequencing project: providing services to taxonomists for standard genome sequencing and annotation.</title>
        <authorList>
            <consortium name="The Broad Institute Genomics Platform"/>
            <consortium name="The Broad Institute Genome Sequencing Center for Infectious Disease"/>
            <person name="Wu L."/>
            <person name="Ma J."/>
        </authorList>
    </citation>
    <scope>NUCLEOTIDE SEQUENCE [LARGE SCALE GENOMIC DNA]</scope>
    <source>
        <strain evidence="8">CECT 8288</strain>
    </source>
</reference>
<evidence type="ECO:0000256" key="1">
    <source>
        <dbReference type="ARBA" id="ARBA00004418"/>
    </source>
</evidence>
<dbReference type="PANTHER" id="PTHR38782">
    <property type="match status" value="1"/>
</dbReference>
<evidence type="ECO:0000256" key="2">
    <source>
        <dbReference type="ARBA" id="ARBA00008150"/>
    </source>
</evidence>
<dbReference type="RefSeq" id="WP_290282414.1">
    <property type="nucleotide sequence ID" value="NZ_JAUFQI010000001.1"/>
</dbReference>
<keyword evidence="4" id="KW-0574">Periplasm</keyword>
<evidence type="ECO:0000256" key="4">
    <source>
        <dbReference type="ARBA" id="ARBA00022764"/>
    </source>
</evidence>
<gene>
    <name evidence="7" type="ORF">ACFOND_15075</name>
</gene>
<dbReference type="InterPro" id="IPR005588">
    <property type="entry name" value="MucB_RseB"/>
</dbReference>
<dbReference type="InterPro" id="IPR038484">
    <property type="entry name" value="MucB/RseB_C_sf"/>
</dbReference>
<dbReference type="Pfam" id="PF03888">
    <property type="entry name" value="MucB_RseB"/>
    <property type="match status" value="1"/>
</dbReference>